<dbReference type="PANTHER" id="PTHR35271:SF1">
    <property type="entry name" value="ABC TRANSPORTER, SUBSTRATE-BINDING LIPOPROTEIN"/>
    <property type="match status" value="1"/>
</dbReference>
<dbReference type="RefSeq" id="WP_011397453.1">
    <property type="nucleotide sequence ID" value="NC_007645.1"/>
</dbReference>
<protein>
    <submittedName>
        <fullName evidence="2">ABC-type uncharacterized transport system, periplasmic component</fullName>
    </submittedName>
</protein>
<dbReference type="AlphaFoldDB" id="Q2SG39"/>
<dbReference type="Gene3D" id="3.40.50.2300">
    <property type="match status" value="2"/>
</dbReference>
<feature type="signal peptide" evidence="1">
    <location>
        <begin position="1"/>
        <end position="30"/>
    </location>
</feature>
<gene>
    <name evidence="2" type="ordered locus">HCH_03645</name>
</gene>
<name>Q2SG39_HAHCH</name>
<dbReference type="OrthoDB" id="1680494at2"/>
<dbReference type="eggNOG" id="COG2984">
    <property type="taxonomic scope" value="Bacteria"/>
</dbReference>
<organism evidence="2 3">
    <name type="scientific">Hahella chejuensis (strain KCTC 2396)</name>
    <dbReference type="NCBI Taxonomy" id="349521"/>
    <lineage>
        <taxon>Bacteria</taxon>
        <taxon>Pseudomonadati</taxon>
        <taxon>Pseudomonadota</taxon>
        <taxon>Gammaproteobacteria</taxon>
        <taxon>Oceanospirillales</taxon>
        <taxon>Hahellaceae</taxon>
        <taxon>Hahella</taxon>
    </lineage>
</organism>
<evidence type="ECO:0000313" key="3">
    <source>
        <dbReference type="Proteomes" id="UP000000238"/>
    </source>
</evidence>
<dbReference type="Pfam" id="PF04392">
    <property type="entry name" value="ABC_sub_bind"/>
    <property type="match status" value="1"/>
</dbReference>
<dbReference type="HOGENOM" id="CLU_050532_0_0_6"/>
<keyword evidence="1" id="KW-0732">Signal</keyword>
<dbReference type="STRING" id="349521.HCH_03645"/>
<reference evidence="2 3" key="1">
    <citation type="journal article" date="2005" name="Nucleic Acids Res.">
        <title>Genomic blueprint of Hahella chejuensis, a marine microbe producing an algicidal agent.</title>
        <authorList>
            <person name="Jeong H."/>
            <person name="Yim J.H."/>
            <person name="Lee C."/>
            <person name="Choi S.-H."/>
            <person name="Park Y.K."/>
            <person name="Yoon S.H."/>
            <person name="Hur C.-G."/>
            <person name="Kang H.-Y."/>
            <person name="Kim D."/>
            <person name="Lee H.H."/>
            <person name="Park K.H."/>
            <person name="Park S.-H."/>
            <person name="Park H.-S."/>
            <person name="Lee H.K."/>
            <person name="Oh T.K."/>
            <person name="Kim J.F."/>
        </authorList>
    </citation>
    <scope>NUCLEOTIDE SEQUENCE [LARGE SCALE GENOMIC DNA]</scope>
    <source>
        <strain evidence="2 3">KCTC 2396</strain>
    </source>
</reference>
<dbReference type="PANTHER" id="PTHR35271">
    <property type="entry name" value="ABC TRANSPORTER, SUBSTRATE-BINDING LIPOPROTEIN-RELATED"/>
    <property type="match status" value="1"/>
</dbReference>
<accession>Q2SG39</accession>
<feature type="chain" id="PRO_5004215391" evidence="1">
    <location>
        <begin position="31"/>
        <end position="391"/>
    </location>
</feature>
<dbReference type="EMBL" id="CP000155">
    <property type="protein sequence ID" value="ABC30385.1"/>
    <property type="molecule type" value="Genomic_DNA"/>
</dbReference>
<dbReference type="Proteomes" id="UP000000238">
    <property type="component" value="Chromosome"/>
</dbReference>
<dbReference type="InterPro" id="IPR007487">
    <property type="entry name" value="ABC_transpt-TYRBP-like"/>
</dbReference>
<evidence type="ECO:0000256" key="1">
    <source>
        <dbReference type="SAM" id="SignalP"/>
    </source>
</evidence>
<proteinExistence type="predicted"/>
<sequence>MRNSIIRIVFLFTGAPGFALLLALTPPAAASHPPDTPQTQNPPAHTPWRLAYYEGGPHDNYHDYLEATIRGLMALGWIEQAELPSSEVDASTLWNWLAQNAKSQYLTFLSDAYYSADWEQQSREKIRTDIIDRMNRRKDIDLVFAMGTWAGQDLANNRHHTPVFVMSASDPIQSGIIKSAEDSGYDHVFARVSPQRYEKQLRVFHEAVGFKRLGVAYENSVDGRAYAALENIQKVAGENRFKVVSCYTLSDIPDNSKAVESVVSCIDKLAPEVDALYITMQGGVNERSIPTIVKIANKHKLPTFSQLGSEEVKYGVLMSMSRPDFESIGDYLASCLGQVINGASPRALKQLFEEKTNISLNLKTAEVIGIYLRADWLAAADEIYREIQVPD</sequence>
<keyword evidence="3" id="KW-1185">Reference proteome</keyword>
<dbReference type="KEGG" id="hch:HCH_03645"/>
<evidence type="ECO:0000313" key="2">
    <source>
        <dbReference type="EMBL" id="ABC30385.1"/>
    </source>
</evidence>